<dbReference type="InterPro" id="IPR012337">
    <property type="entry name" value="RNaseH-like_sf"/>
</dbReference>
<dbReference type="InterPro" id="IPR001584">
    <property type="entry name" value="Integrase_cat-core"/>
</dbReference>
<name>A0A8S3V618_MYTED</name>
<dbReference type="GO" id="GO:0003676">
    <property type="term" value="F:nucleic acid binding"/>
    <property type="evidence" value="ECO:0007669"/>
    <property type="project" value="InterPro"/>
</dbReference>
<feature type="region of interest" description="Disordered" evidence="1">
    <location>
        <begin position="158"/>
        <end position="177"/>
    </location>
</feature>
<dbReference type="SUPFAM" id="SSF56672">
    <property type="entry name" value="DNA/RNA polymerases"/>
    <property type="match status" value="1"/>
</dbReference>
<keyword evidence="4" id="KW-1185">Reference proteome</keyword>
<feature type="compositionally biased region" description="Basic and acidic residues" evidence="1">
    <location>
        <begin position="898"/>
        <end position="912"/>
    </location>
</feature>
<feature type="compositionally biased region" description="Polar residues" evidence="1">
    <location>
        <begin position="979"/>
        <end position="995"/>
    </location>
</feature>
<dbReference type="Proteomes" id="UP000683360">
    <property type="component" value="Unassembled WGS sequence"/>
</dbReference>
<organism evidence="3 4">
    <name type="scientific">Mytilus edulis</name>
    <name type="common">Blue mussel</name>
    <dbReference type="NCBI Taxonomy" id="6550"/>
    <lineage>
        <taxon>Eukaryota</taxon>
        <taxon>Metazoa</taxon>
        <taxon>Spiralia</taxon>
        <taxon>Lophotrochozoa</taxon>
        <taxon>Mollusca</taxon>
        <taxon>Bivalvia</taxon>
        <taxon>Autobranchia</taxon>
        <taxon>Pteriomorphia</taxon>
        <taxon>Mytilida</taxon>
        <taxon>Mytiloidea</taxon>
        <taxon>Mytilidae</taxon>
        <taxon>Mytilinae</taxon>
        <taxon>Mytilus</taxon>
    </lineage>
</organism>
<dbReference type="InterPro" id="IPR050951">
    <property type="entry name" value="Retrovirus_Pol_polyprotein"/>
</dbReference>
<evidence type="ECO:0000313" key="3">
    <source>
        <dbReference type="EMBL" id="CAG2249252.1"/>
    </source>
</evidence>
<dbReference type="Pfam" id="PF00665">
    <property type="entry name" value="rve"/>
    <property type="match status" value="1"/>
</dbReference>
<dbReference type="Gene3D" id="1.10.340.70">
    <property type="match status" value="1"/>
</dbReference>
<reference evidence="3" key="1">
    <citation type="submission" date="2021-03" db="EMBL/GenBank/DDBJ databases">
        <authorList>
            <person name="Bekaert M."/>
        </authorList>
    </citation>
    <scope>NUCLEOTIDE SEQUENCE</scope>
</reference>
<feature type="domain" description="Integrase catalytic" evidence="2">
    <location>
        <begin position="694"/>
        <end position="863"/>
    </location>
</feature>
<protein>
    <recommendedName>
        <fullName evidence="2">Integrase catalytic domain-containing protein</fullName>
    </recommendedName>
</protein>
<dbReference type="PROSITE" id="PS50994">
    <property type="entry name" value="INTEGRASE"/>
    <property type="match status" value="1"/>
</dbReference>
<dbReference type="EMBL" id="CAJPWZ010002968">
    <property type="protein sequence ID" value="CAG2249252.1"/>
    <property type="molecule type" value="Genomic_DNA"/>
</dbReference>
<evidence type="ECO:0000256" key="1">
    <source>
        <dbReference type="SAM" id="MobiDB-lite"/>
    </source>
</evidence>
<evidence type="ECO:0000259" key="2">
    <source>
        <dbReference type="PROSITE" id="PS50994"/>
    </source>
</evidence>
<dbReference type="AlphaFoldDB" id="A0A8S3V618"/>
<dbReference type="GO" id="GO:0015074">
    <property type="term" value="P:DNA integration"/>
    <property type="evidence" value="ECO:0007669"/>
    <property type="project" value="InterPro"/>
</dbReference>
<dbReference type="Pfam" id="PF17921">
    <property type="entry name" value="Integrase_H2C2"/>
    <property type="match status" value="1"/>
</dbReference>
<dbReference type="InterPro" id="IPR041577">
    <property type="entry name" value="RT_RNaseH_2"/>
</dbReference>
<dbReference type="PANTHER" id="PTHR37984:SF8">
    <property type="entry name" value="CCHC-TYPE DOMAIN-CONTAINING PROTEIN"/>
    <property type="match status" value="1"/>
</dbReference>
<dbReference type="InterPro" id="IPR043502">
    <property type="entry name" value="DNA/RNA_pol_sf"/>
</dbReference>
<feature type="compositionally biased region" description="Polar residues" evidence="1">
    <location>
        <begin position="941"/>
        <end position="972"/>
    </location>
</feature>
<feature type="compositionally biased region" description="Polar residues" evidence="1">
    <location>
        <begin position="914"/>
        <end position="923"/>
    </location>
</feature>
<dbReference type="InterPro" id="IPR041588">
    <property type="entry name" value="Integrase_H2C2"/>
</dbReference>
<feature type="region of interest" description="Disordered" evidence="1">
    <location>
        <begin position="889"/>
        <end position="1010"/>
    </location>
</feature>
<evidence type="ECO:0000313" key="4">
    <source>
        <dbReference type="Proteomes" id="UP000683360"/>
    </source>
</evidence>
<gene>
    <name evidence="3" type="ORF">MEDL_61047</name>
</gene>
<dbReference type="InterPro" id="IPR036397">
    <property type="entry name" value="RNaseH_sf"/>
</dbReference>
<comment type="caution">
    <text evidence="3">The sequence shown here is derived from an EMBL/GenBank/DDBJ whole genome shotgun (WGS) entry which is preliminary data.</text>
</comment>
<dbReference type="Pfam" id="PF17919">
    <property type="entry name" value="RT_RNaseH_2"/>
    <property type="match status" value="1"/>
</dbReference>
<dbReference type="Gene3D" id="3.30.70.270">
    <property type="match status" value="2"/>
</dbReference>
<sequence>MENQLKTPDKLNFEVTDLAHTWKKWKEEFSLYAELALDGKDDKFKVKMFKYLIGSRGREVYDTLTFAETENDRTVDIVLQKFDTYCNPLKNETVERYKFNSRTQQSGESVSKYYTELKLIAAHCGYGALEESLIRDQIVCGIKDTQERIKEIENSPAEVHAVKSPSHGASARHKNNYETPKSKIDCRYCGRKHEPSKQKCPAYGQSCRKCNKKDHFAAVCGRNKPQQHKSRGNQRNQRVNLMCDDEDSDEYYETIKTVTGTTTKHVYATMNVNDRPIKFQIDSGASSSRDHDRNFRALMERCRDKNLKLNSDKLKFKQTEVRFVGHLLTNAGVRADPDKVKAVTKMPIPTDVSAVKRFVGFVTYLSKFLPKLSDLCEPLRKLTVQNAEWCWLDAHDRAVSEIKKLVCASPVLRYYDPKEELTLQCDASLTGLGASLLQNGQPITFASRALTDVETRYAQIEKEMLAVVFGLERFHQYTYGPIVNVDSDHKPLESIVKKSLLAAPRRLQRMLLRIQQYNYNIRYKPGSTMYIADTLSRAYLKETDTTSFEKDLEVINMVKYLPMTESRVKDIKLHSQDDESLQVLQTTVLHGWPIKREDTPSLAKPYFDFRDEITVQDGILFRGERAIIPRTLRMDMMQRIHSSHIGIGGSLRRAKECLYWPGMHSDITQYIQSCETCQMFENKQQKETLIPHEVPERPWAKVGTDLCSFEGKDYLVTVDYFSNFWEIDFLESTKPKTVIRKLRALFARYGIPDTVISDNGPQFSCNEFAKFSTDWEFDHKTSSPTYPQSNGKAEQAVKSAKRLMKRARKDSKDIYLSILDFRNTPTEGMFSSPSQRLMCRRTKTRLPISSSLLKPHIPLFASKEIKRNKDQQCQYYDRNARDLQELENGQRVWISPKPNDRTKTWTKRRDIRISSGTNKQSDNYVRPNDIDLNLYRIPENAPSTDNRPNQNIDNTQTATPPRSPSMEPSVSQPDVDCNPSVQPIRNPQSTNTRSGRQVKFPQKYNDFDTG</sequence>
<dbReference type="PANTHER" id="PTHR37984">
    <property type="entry name" value="PROTEIN CBG26694"/>
    <property type="match status" value="1"/>
</dbReference>
<dbReference type="CDD" id="cd09274">
    <property type="entry name" value="RNase_HI_RT_Ty3"/>
    <property type="match status" value="1"/>
</dbReference>
<accession>A0A8S3V618</accession>
<dbReference type="OrthoDB" id="10053647at2759"/>
<proteinExistence type="predicted"/>
<dbReference type="InterPro" id="IPR043128">
    <property type="entry name" value="Rev_trsase/Diguanyl_cyclase"/>
</dbReference>
<dbReference type="Gene3D" id="3.30.420.10">
    <property type="entry name" value="Ribonuclease H-like superfamily/Ribonuclease H"/>
    <property type="match status" value="1"/>
</dbReference>
<dbReference type="FunFam" id="3.30.70.270:FF:000026">
    <property type="entry name" value="Transposon Ty3-G Gag-Pol polyprotein"/>
    <property type="match status" value="1"/>
</dbReference>
<dbReference type="FunFam" id="3.30.420.10:FF:000063">
    <property type="entry name" value="Retrovirus-related Pol polyprotein from transposon 297-like Protein"/>
    <property type="match status" value="1"/>
</dbReference>
<dbReference type="FunFam" id="1.10.340.70:FF:000003">
    <property type="entry name" value="Protein CBG25708"/>
    <property type="match status" value="1"/>
</dbReference>
<dbReference type="SUPFAM" id="SSF53098">
    <property type="entry name" value="Ribonuclease H-like"/>
    <property type="match status" value="1"/>
</dbReference>